<dbReference type="GO" id="GO:0030256">
    <property type="term" value="C:type I protein secretion system complex"/>
    <property type="evidence" value="ECO:0007669"/>
    <property type="project" value="InterPro"/>
</dbReference>
<dbReference type="GO" id="GO:0030253">
    <property type="term" value="P:protein secretion by the type I secretion system"/>
    <property type="evidence" value="ECO:0007669"/>
    <property type="project" value="InterPro"/>
</dbReference>
<evidence type="ECO:0000256" key="10">
    <source>
        <dbReference type="ARBA" id="ARBA00023136"/>
    </source>
</evidence>
<proteinExistence type="inferred from homology"/>
<dbReference type="Gene3D" id="1.20.1560.10">
    <property type="entry name" value="ABC transporter type 1, transmembrane domain"/>
    <property type="match status" value="1"/>
</dbReference>
<dbReference type="PANTHER" id="PTHR24221">
    <property type="entry name" value="ATP-BINDING CASSETTE SUB-FAMILY B"/>
    <property type="match status" value="1"/>
</dbReference>
<evidence type="ECO:0000256" key="12">
    <source>
        <dbReference type="SAM" id="Phobius"/>
    </source>
</evidence>
<dbReference type="PROSITE" id="PS50893">
    <property type="entry name" value="ABC_TRANSPORTER_2"/>
    <property type="match status" value="1"/>
</dbReference>
<keyword evidence="3" id="KW-0813">Transport</keyword>
<dbReference type="AlphaFoldDB" id="D2YCN1"/>
<dbReference type="GO" id="GO:0005886">
    <property type="term" value="C:plasma membrane"/>
    <property type="evidence" value="ECO:0007669"/>
    <property type="project" value="UniProtKB-SubCell"/>
</dbReference>
<keyword evidence="9 12" id="KW-1133">Transmembrane helix</keyword>
<protein>
    <submittedName>
        <fullName evidence="16">Hemolysin secretion/processing ATP-binding protein</fullName>
    </submittedName>
</protein>
<comment type="similarity">
    <text evidence="2">Belongs to the ABC transporter superfamily. Protein-1 exporter (TC 3.A.1.109) family.</text>
</comment>
<evidence type="ECO:0000256" key="11">
    <source>
        <dbReference type="ARBA" id="ARBA00043264"/>
    </source>
</evidence>
<gene>
    <name evidence="16" type="ORF">VMB_12780</name>
</gene>
<keyword evidence="7 16" id="KW-0067">ATP-binding</keyword>
<sequence>MIYCSPLKTTLYSVCELANHFGVLTDVTYLEHRLGRSDGKIDEIDLLRVTRWSGLKATVIKMDFRKIQTLPLPLMIATNQGWKVVVKFDNKWVTVQNQGSTESIEFNTLHDIYTGQILLATNSTKYFKRHPFGFRWFIPSIIKHKKQLIWIVVVSLALQFISLITPLLFQNVIDKVLVSRSITNLHVFGVAILALAIMEPIYGLLRSWLFSNLTNKVGSELSSKLYGHLIALPISYFVQRQTGQILARVKELDGIRQFITGSTLTLILDLVFVGLFVGVMLLYSTTLTAIVTVSLIGYFVFWSLVGIGLRERVNRAFEANADTIAMLTESIIGIETIKAMATESYIEKQWQDILAKFNRLSFAATNYGNWASQGIGLIQKLSAALLLWFGVKMVLDGKLSLGELVAFNMYAGHITQPILRLAQVWQDFQHTLISLQRLGDIFNESAEIGNGSLTFMPVVEGSIRFEDVRFRYQEQSPEVLCGLNFTILPGEFVGITGPSGSGKSTLTKLLQRLYTPTEGVVLIDGLDLAIVDPVHLRRHISIVPQESQLFSGTVAENICLNCPKATGEDMVMAARLAGVFDFIDDLPNGLDSAVGEKGALLSGGQRQRIALARALISNPKILILDEATSALDYESEASIMSRMQEICKNRTVISIAHRLKTIQGADKIIVIDKGNIAECGNHKTLMKNSSIYAKIWDLQVGSS</sequence>
<feature type="transmembrane region" description="Helical" evidence="12">
    <location>
        <begin position="148"/>
        <end position="169"/>
    </location>
</feature>
<dbReference type="InterPro" id="IPR010132">
    <property type="entry name" value="ATPase_T1SS_HlyB"/>
</dbReference>
<keyword evidence="8" id="KW-0653">Protein transport</keyword>
<dbReference type="InterPro" id="IPR036640">
    <property type="entry name" value="ABC1_TM_sf"/>
</dbReference>
<evidence type="ECO:0000313" key="17">
    <source>
        <dbReference type="Proteomes" id="UP000004827"/>
    </source>
</evidence>
<evidence type="ECO:0000313" key="16">
    <source>
        <dbReference type="EMBL" id="EEW07482.1"/>
    </source>
</evidence>
<evidence type="ECO:0000259" key="15">
    <source>
        <dbReference type="PROSITE" id="PS50990"/>
    </source>
</evidence>
<dbReference type="SMART" id="SM00382">
    <property type="entry name" value="AAA"/>
    <property type="match status" value="1"/>
</dbReference>
<evidence type="ECO:0000256" key="6">
    <source>
        <dbReference type="ARBA" id="ARBA00022741"/>
    </source>
</evidence>
<dbReference type="RefSeq" id="WP_000638637.1">
    <property type="nucleotide sequence ID" value="NZ_ACYU01000047.1"/>
</dbReference>
<dbReference type="InterPro" id="IPR027417">
    <property type="entry name" value="P-loop_NTPase"/>
</dbReference>
<evidence type="ECO:0000259" key="14">
    <source>
        <dbReference type="PROSITE" id="PS50929"/>
    </source>
</evidence>
<dbReference type="Gene3D" id="3.90.70.10">
    <property type="entry name" value="Cysteine proteinases"/>
    <property type="match status" value="1"/>
</dbReference>
<feature type="transmembrane region" description="Helical" evidence="12">
    <location>
        <begin position="258"/>
        <end position="283"/>
    </location>
</feature>
<dbReference type="PROSITE" id="PS00211">
    <property type="entry name" value="ABC_TRANSPORTER_1"/>
    <property type="match status" value="1"/>
</dbReference>
<dbReference type="Gene3D" id="3.40.50.300">
    <property type="entry name" value="P-loop containing nucleotide triphosphate hydrolases"/>
    <property type="match status" value="1"/>
</dbReference>
<dbReference type="NCBIfam" id="TIGR01846">
    <property type="entry name" value="type_I_sec_HlyB"/>
    <property type="match status" value="1"/>
</dbReference>
<evidence type="ECO:0000256" key="5">
    <source>
        <dbReference type="ARBA" id="ARBA00022692"/>
    </source>
</evidence>
<dbReference type="InterPro" id="IPR011527">
    <property type="entry name" value="ABC1_TM_dom"/>
</dbReference>
<keyword evidence="10 12" id="KW-0472">Membrane</keyword>
<evidence type="ECO:0000259" key="13">
    <source>
        <dbReference type="PROSITE" id="PS50893"/>
    </source>
</evidence>
<dbReference type="Pfam" id="PF00664">
    <property type="entry name" value="ABC_membrane"/>
    <property type="match status" value="1"/>
</dbReference>
<dbReference type="Pfam" id="PF03412">
    <property type="entry name" value="Peptidase_C39"/>
    <property type="match status" value="1"/>
</dbReference>
<evidence type="ECO:0000256" key="3">
    <source>
        <dbReference type="ARBA" id="ARBA00022448"/>
    </source>
</evidence>
<dbReference type="InterPro" id="IPR003593">
    <property type="entry name" value="AAA+_ATPase"/>
</dbReference>
<evidence type="ECO:0000256" key="7">
    <source>
        <dbReference type="ARBA" id="ARBA00022840"/>
    </source>
</evidence>
<dbReference type="GO" id="GO:0008233">
    <property type="term" value="F:peptidase activity"/>
    <property type="evidence" value="ECO:0007669"/>
    <property type="project" value="InterPro"/>
</dbReference>
<evidence type="ECO:0000256" key="9">
    <source>
        <dbReference type="ARBA" id="ARBA00022989"/>
    </source>
</evidence>
<feature type="domain" description="ABC transmembrane type-1" evidence="14">
    <location>
        <begin position="149"/>
        <end position="430"/>
    </location>
</feature>
<evidence type="ECO:0000256" key="4">
    <source>
        <dbReference type="ARBA" id="ARBA00022475"/>
    </source>
</evidence>
<dbReference type="GO" id="GO:0140359">
    <property type="term" value="F:ABC-type transporter activity"/>
    <property type="evidence" value="ECO:0007669"/>
    <property type="project" value="InterPro"/>
</dbReference>
<dbReference type="GO" id="GO:0016887">
    <property type="term" value="F:ATP hydrolysis activity"/>
    <property type="evidence" value="ECO:0007669"/>
    <property type="project" value="InterPro"/>
</dbReference>
<keyword evidence="6" id="KW-0547">Nucleotide-binding</keyword>
<dbReference type="InterPro" id="IPR039421">
    <property type="entry name" value="Type_1_exporter"/>
</dbReference>
<dbReference type="GO" id="GO:0034040">
    <property type="term" value="F:ATPase-coupled lipid transmembrane transporter activity"/>
    <property type="evidence" value="ECO:0007669"/>
    <property type="project" value="TreeGrafter"/>
</dbReference>
<dbReference type="GO" id="GO:0006508">
    <property type="term" value="P:proteolysis"/>
    <property type="evidence" value="ECO:0007669"/>
    <property type="project" value="InterPro"/>
</dbReference>
<dbReference type="GO" id="GO:0005524">
    <property type="term" value="F:ATP binding"/>
    <property type="evidence" value="ECO:0007669"/>
    <property type="project" value="UniProtKB-KW"/>
</dbReference>
<dbReference type="Pfam" id="PF00005">
    <property type="entry name" value="ABC_tran"/>
    <property type="match status" value="1"/>
</dbReference>
<organism evidence="16 17">
    <name type="scientific">Vibrio mimicus VM603</name>
    <dbReference type="NCBI Taxonomy" id="671074"/>
    <lineage>
        <taxon>Bacteria</taxon>
        <taxon>Pseudomonadati</taxon>
        <taxon>Pseudomonadota</taxon>
        <taxon>Gammaproteobacteria</taxon>
        <taxon>Vibrionales</taxon>
        <taxon>Vibrionaceae</taxon>
        <taxon>Vibrio</taxon>
    </lineage>
</organism>
<feature type="domain" description="ABC transporter" evidence="13">
    <location>
        <begin position="463"/>
        <end position="698"/>
    </location>
</feature>
<dbReference type="EMBL" id="ACYU01000047">
    <property type="protein sequence ID" value="EEW07482.1"/>
    <property type="molecule type" value="Genomic_DNA"/>
</dbReference>
<dbReference type="InterPro" id="IPR005074">
    <property type="entry name" value="Peptidase_C39"/>
</dbReference>
<dbReference type="PANTHER" id="PTHR24221:SF654">
    <property type="entry name" value="ATP-BINDING CASSETTE SUB-FAMILY B MEMBER 6"/>
    <property type="match status" value="1"/>
</dbReference>
<dbReference type="PROSITE" id="PS50990">
    <property type="entry name" value="PEPTIDASE_C39"/>
    <property type="match status" value="1"/>
</dbReference>
<feature type="transmembrane region" description="Helical" evidence="12">
    <location>
        <begin position="289"/>
        <end position="309"/>
    </location>
</feature>
<keyword evidence="4" id="KW-1003">Cell membrane</keyword>
<feature type="transmembrane region" description="Helical" evidence="12">
    <location>
        <begin position="181"/>
        <end position="201"/>
    </location>
</feature>
<keyword evidence="11" id="KW-0080">Bacteriocin transport</keyword>
<dbReference type="CDD" id="cd18588">
    <property type="entry name" value="ABC_6TM_CyaB_HlyB_like"/>
    <property type="match status" value="1"/>
</dbReference>
<evidence type="ECO:0000256" key="1">
    <source>
        <dbReference type="ARBA" id="ARBA00004651"/>
    </source>
</evidence>
<comment type="subcellular location">
    <subcellularLocation>
        <location evidence="1">Cell membrane</location>
        <topology evidence="1">Multi-pass membrane protein</topology>
    </subcellularLocation>
</comment>
<dbReference type="GO" id="GO:0043213">
    <property type="term" value="P:bacteriocin transport"/>
    <property type="evidence" value="ECO:0007669"/>
    <property type="project" value="UniProtKB-KW"/>
</dbReference>
<dbReference type="InterPro" id="IPR017871">
    <property type="entry name" value="ABC_transporter-like_CS"/>
</dbReference>
<keyword evidence="5 12" id="KW-0812">Transmembrane</keyword>
<feature type="domain" description="Peptidase C39" evidence="15">
    <location>
        <begin position="3"/>
        <end position="120"/>
    </location>
</feature>
<dbReference type="SUPFAM" id="SSF52540">
    <property type="entry name" value="P-loop containing nucleoside triphosphate hydrolases"/>
    <property type="match status" value="1"/>
</dbReference>
<name>D2YCN1_VIBMI</name>
<dbReference type="InterPro" id="IPR003439">
    <property type="entry name" value="ABC_transporter-like_ATP-bd"/>
</dbReference>
<dbReference type="SUPFAM" id="SSF90123">
    <property type="entry name" value="ABC transporter transmembrane region"/>
    <property type="match status" value="1"/>
</dbReference>
<dbReference type="Proteomes" id="UP000004827">
    <property type="component" value="Unassembled WGS sequence"/>
</dbReference>
<accession>D2YCN1</accession>
<comment type="caution">
    <text evidence="16">The sequence shown here is derived from an EMBL/GenBank/DDBJ whole genome shotgun (WGS) entry which is preliminary data.</text>
</comment>
<dbReference type="FunFam" id="3.40.50.300:FF:000299">
    <property type="entry name" value="ABC transporter ATP-binding protein/permease"/>
    <property type="match status" value="1"/>
</dbReference>
<evidence type="ECO:0000256" key="8">
    <source>
        <dbReference type="ARBA" id="ARBA00022927"/>
    </source>
</evidence>
<evidence type="ECO:0000256" key="2">
    <source>
        <dbReference type="ARBA" id="ARBA00006025"/>
    </source>
</evidence>
<reference evidence="16 17" key="1">
    <citation type="journal article" date="2009" name="BMC Evol. Biol.">
        <title>Genomic taxonomy of Vibrios.</title>
        <authorList>
            <person name="Thompson C.C."/>
            <person name="Vicente A.C."/>
            <person name="Souza R.C."/>
            <person name="Vasconcelos A.T."/>
            <person name="Vesth T."/>
            <person name="Alves N.Jr."/>
            <person name="Ussery D.W."/>
            <person name="Iida T."/>
            <person name="Thompson F.L."/>
        </authorList>
    </citation>
    <scope>NUCLEOTIDE SEQUENCE [LARGE SCALE GENOMIC DNA]</scope>
    <source>
        <strain evidence="16 17">VM603</strain>
    </source>
</reference>
<dbReference type="PROSITE" id="PS50929">
    <property type="entry name" value="ABC_TM1F"/>
    <property type="match status" value="1"/>
</dbReference>